<feature type="non-terminal residue" evidence="2">
    <location>
        <position position="209"/>
    </location>
</feature>
<protein>
    <recommendedName>
        <fullName evidence="1">MULE transposase domain-containing protein</fullName>
    </recommendedName>
</protein>
<evidence type="ECO:0000313" key="3">
    <source>
        <dbReference type="Proteomes" id="UP000265520"/>
    </source>
</evidence>
<evidence type="ECO:0000313" key="2">
    <source>
        <dbReference type="EMBL" id="MCH96268.1"/>
    </source>
</evidence>
<feature type="domain" description="MULE transposase" evidence="1">
    <location>
        <begin position="66"/>
        <end position="158"/>
    </location>
</feature>
<dbReference type="PANTHER" id="PTHR31973:SF195">
    <property type="entry name" value="MUDR FAMILY TRANSPOSASE"/>
    <property type="match status" value="1"/>
</dbReference>
<evidence type="ECO:0000259" key="1">
    <source>
        <dbReference type="Pfam" id="PF10551"/>
    </source>
</evidence>
<proteinExistence type="predicted"/>
<dbReference type="InterPro" id="IPR018289">
    <property type="entry name" value="MULE_transposase_dom"/>
</dbReference>
<dbReference type="AlphaFoldDB" id="A0A392NB33"/>
<dbReference type="PANTHER" id="PTHR31973">
    <property type="entry name" value="POLYPROTEIN, PUTATIVE-RELATED"/>
    <property type="match status" value="1"/>
</dbReference>
<name>A0A392NB33_9FABA</name>
<sequence>MVDGDADRQYSLLWSYSEELRNANPGNTCKLHIERPAPTLEPRFGRYYLCFDGAKRALKIACRPFIGVDGCHLKSKYGGQLLIAVGRDPNDQYLPVAFAVVESETKETWRWFLTLLLEDIGDSRWTFISDQQKGLIQTFEEMCGGLEHRFCLRHLYANFKKKFGGGTAIRYLMMGAAKATYVQAWEEKMNQMKEVDANAYEWLMKVPKK</sequence>
<reference evidence="2 3" key="1">
    <citation type="journal article" date="2018" name="Front. Plant Sci.">
        <title>Red Clover (Trifolium pratense) and Zigzag Clover (T. medium) - A Picture of Genomic Similarities and Differences.</title>
        <authorList>
            <person name="Dluhosova J."/>
            <person name="Istvanek J."/>
            <person name="Nedelnik J."/>
            <person name="Repkova J."/>
        </authorList>
    </citation>
    <scope>NUCLEOTIDE SEQUENCE [LARGE SCALE GENOMIC DNA]</scope>
    <source>
        <strain evidence="3">cv. 10/8</strain>
        <tissue evidence="2">Leaf</tissue>
    </source>
</reference>
<comment type="caution">
    <text evidence="2">The sequence shown here is derived from an EMBL/GenBank/DDBJ whole genome shotgun (WGS) entry which is preliminary data.</text>
</comment>
<dbReference type="EMBL" id="LXQA010031939">
    <property type="protein sequence ID" value="MCH96268.1"/>
    <property type="molecule type" value="Genomic_DNA"/>
</dbReference>
<dbReference type="Pfam" id="PF10551">
    <property type="entry name" value="MULE"/>
    <property type="match status" value="1"/>
</dbReference>
<dbReference type="Proteomes" id="UP000265520">
    <property type="component" value="Unassembled WGS sequence"/>
</dbReference>
<keyword evidence="3" id="KW-1185">Reference proteome</keyword>
<accession>A0A392NB33</accession>
<gene>
    <name evidence="2" type="ORF">A2U01_0017252</name>
</gene>
<organism evidence="2 3">
    <name type="scientific">Trifolium medium</name>
    <dbReference type="NCBI Taxonomy" id="97028"/>
    <lineage>
        <taxon>Eukaryota</taxon>
        <taxon>Viridiplantae</taxon>
        <taxon>Streptophyta</taxon>
        <taxon>Embryophyta</taxon>
        <taxon>Tracheophyta</taxon>
        <taxon>Spermatophyta</taxon>
        <taxon>Magnoliopsida</taxon>
        <taxon>eudicotyledons</taxon>
        <taxon>Gunneridae</taxon>
        <taxon>Pentapetalae</taxon>
        <taxon>rosids</taxon>
        <taxon>fabids</taxon>
        <taxon>Fabales</taxon>
        <taxon>Fabaceae</taxon>
        <taxon>Papilionoideae</taxon>
        <taxon>50 kb inversion clade</taxon>
        <taxon>NPAAA clade</taxon>
        <taxon>Hologalegina</taxon>
        <taxon>IRL clade</taxon>
        <taxon>Trifolieae</taxon>
        <taxon>Trifolium</taxon>
    </lineage>
</organism>